<sequence length="349" mass="40126">MKWSILRYRFFGRRMIKTALAVFFTSLICEWIGWPPVFAVITAIVTIEPTVAASIKKGMIRFPASAIGSAYAVLFIYLFGNSPITYSLAALFTIITCYKFGLHAGLLVATLTSVAMIEVIHANLFLSFVTRLGTTTIGLLVSTIVNMFILPPNYTKKIQTNINNLLKQTGDELEIILKQLIGKGKLANKKKEIDQRFLELKTTLDATDKLLHFQEDEAKYHRLDKKTKDIFDYEQKSLTRLRLIHYHIGNLINTPIDNICWTEDECANIIEMVDTLVDFMKYPDRYKASAYRKQVKTLMDQFWESKKPTKEQDSTLFTPEVIILYELLTIHNIVEEILIDESKLRNEAY</sequence>
<evidence type="ECO:0000313" key="2">
    <source>
        <dbReference type="Proteomes" id="UP001277972"/>
    </source>
</evidence>
<name>A0ACC6M0V6_9BACI</name>
<dbReference type="Proteomes" id="UP001277972">
    <property type="component" value="Unassembled WGS sequence"/>
</dbReference>
<protein>
    <submittedName>
        <fullName evidence="1">Aromatic acid exporter family protein</fullName>
    </submittedName>
</protein>
<accession>A0ACC6M0V6</accession>
<comment type="caution">
    <text evidence="1">The sequence shown here is derived from an EMBL/GenBank/DDBJ whole genome shotgun (WGS) entry which is preliminary data.</text>
</comment>
<keyword evidence="2" id="KW-1185">Reference proteome</keyword>
<proteinExistence type="predicted"/>
<gene>
    <name evidence="1" type="ORF">SH601_01135</name>
</gene>
<evidence type="ECO:0000313" key="1">
    <source>
        <dbReference type="EMBL" id="MDX8044578.1"/>
    </source>
</evidence>
<organism evidence="1 2">
    <name type="scientific">Gracilibacillus pellucidus</name>
    <dbReference type="NCBI Taxonomy" id="3095368"/>
    <lineage>
        <taxon>Bacteria</taxon>
        <taxon>Bacillati</taxon>
        <taxon>Bacillota</taxon>
        <taxon>Bacilli</taxon>
        <taxon>Bacillales</taxon>
        <taxon>Bacillaceae</taxon>
        <taxon>Gracilibacillus</taxon>
    </lineage>
</organism>
<dbReference type="EMBL" id="JAWZSR010000001">
    <property type="protein sequence ID" value="MDX8044578.1"/>
    <property type="molecule type" value="Genomic_DNA"/>
</dbReference>
<reference evidence="1" key="1">
    <citation type="submission" date="2023-11" db="EMBL/GenBank/DDBJ databases">
        <title>Gracilibacillus pellucida a moderately halophilic bacterium isolated from saline soil in Xinjiang province.</title>
        <authorList>
            <person name="Zhang Z."/>
            <person name="Tan F."/>
            <person name="Wang Y."/>
            <person name="Xia M."/>
        </authorList>
    </citation>
    <scope>NUCLEOTIDE SEQUENCE</scope>
    <source>
        <strain evidence="1">S3-1-1</strain>
    </source>
</reference>